<evidence type="ECO:0000256" key="1">
    <source>
        <dbReference type="ARBA" id="ARBA00001933"/>
    </source>
</evidence>
<dbReference type="PANTHER" id="PTHR11601">
    <property type="entry name" value="CYSTEINE DESULFURYLASE FAMILY MEMBER"/>
    <property type="match status" value="1"/>
</dbReference>
<dbReference type="InterPro" id="IPR015424">
    <property type="entry name" value="PyrdxlP-dep_Trfase"/>
</dbReference>
<keyword evidence="3" id="KW-0808">Transferase</keyword>
<evidence type="ECO:0000256" key="4">
    <source>
        <dbReference type="ARBA" id="ARBA00022723"/>
    </source>
</evidence>
<comment type="caution">
    <text evidence="10">The sequence shown here is derived from an EMBL/GenBank/DDBJ whole genome shotgun (WGS) entry which is preliminary data.</text>
</comment>
<evidence type="ECO:0000256" key="8">
    <source>
        <dbReference type="ARBA" id="ARBA00050776"/>
    </source>
</evidence>
<accession>A0A4R3VRK8</accession>
<dbReference type="RefSeq" id="WP_132778181.1">
    <property type="nucleotide sequence ID" value="NZ_SMBZ01000031.1"/>
</dbReference>
<evidence type="ECO:0000313" key="11">
    <source>
        <dbReference type="Proteomes" id="UP000295197"/>
    </source>
</evidence>
<dbReference type="GO" id="GO:0031071">
    <property type="term" value="F:cysteine desulfurase activity"/>
    <property type="evidence" value="ECO:0007669"/>
    <property type="project" value="UniProtKB-EC"/>
</dbReference>
<dbReference type="GO" id="GO:0046872">
    <property type="term" value="F:metal ion binding"/>
    <property type="evidence" value="ECO:0007669"/>
    <property type="project" value="UniProtKB-KW"/>
</dbReference>
<reference evidence="10 11" key="1">
    <citation type="submission" date="2019-03" db="EMBL/GenBank/DDBJ databases">
        <title>Genomic Encyclopedia of Type Strains, Phase IV (KMG-IV): sequencing the most valuable type-strain genomes for metagenomic binning, comparative biology and taxonomic classification.</title>
        <authorList>
            <person name="Goeker M."/>
        </authorList>
    </citation>
    <scope>NUCLEOTIDE SEQUENCE [LARGE SCALE GENOMIC DNA]</scope>
    <source>
        <strain evidence="10 11">DSM 22362</strain>
    </source>
</reference>
<dbReference type="PANTHER" id="PTHR11601:SF34">
    <property type="entry name" value="CYSTEINE DESULFURASE"/>
    <property type="match status" value="1"/>
</dbReference>
<sequence length="386" mass="42323">MIYLDNNATTRIDDEVLNAMLPYLKEAYGNASSIQHKLGRAANQAVEESRKSIAAYLGVSAKEIYFTSGATEAINMVLRGVFARYQSIGKHIITAKTEHKAVLSTLEKLEKQGAEISYLHVDASGNIDLKELESLIRKDSILITLMAANNETGVIHPIQQIGAIAAQYNVLFFSDTTQMIGKESLDLTHVDICCFSAHKLHGPKGIGGLYIKRKSRPIQIEPLITGGKQENSLRGGTYNTASIVGMGKAFEIAATNPSSIALLRDYFEIQITSSIEDCKIHAAKATRLCNTSNILFKHVRSNELMTVLKDVALSSGSACVSGDRDPSHVLTAMGIASEDALCSVRFSLSKYTNRQDLDETIQLIQQAVEKIRKNSPVWQLYKSNII</sequence>
<evidence type="ECO:0000256" key="6">
    <source>
        <dbReference type="ARBA" id="ARBA00023004"/>
    </source>
</evidence>
<dbReference type="SUPFAM" id="SSF53383">
    <property type="entry name" value="PLP-dependent transferases"/>
    <property type="match status" value="1"/>
</dbReference>
<name>A0A4R3VRK8_9SPHI</name>
<dbReference type="Pfam" id="PF00266">
    <property type="entry name" value="Aminotran_5"/>
    <property type="match status" value="1"/>
</dbReference>
<keyword evidence="11" id="KW-1185">Reference proteome</keyword>
<evidence type="ECO:0000256" key="7">
    <source>
        <dbReference type="ARBA" id="ARBA00023014"/>
    </source>
</evidence>
<evidence type="ECO:0000256" key="3">
    <source>
        <dbReference type="ARBA" id="ARBA00022679"/>
    </source>
</evidence>
<protein>
    <submittedName>
        <fullName evidence="10">Cysteine desulfurase IscS</fullName>
    </submittedName>
</protein>
<evidence type="ECO:0000256" key="2">
    <source>
        <dbReference type="ARBA" id="ARBA00006490"/>
    </source>
</evidence>
<proteinExistence type="inferred from homology"/>
<dbReference type="InterPro" id="IPR016454">
    <property type="entry name" value="Cysteine_dSase"/>
</dbReference>
<feature type="domain" description="Aminotransferase class V" evidence="9">
    <location>
        <begin position="2"/>
        <end position="358"/>
    </location>
</feature>
<evidence type="ECO:0000313" key="10">
    <source>
        <dbReference type="EMBL" id="TCV10851.1"/>
    </source>
</evidence>
<keyword evidence="4" id="KW-0479">Metal-binding</keyword>
<dbReference type="Gene3D" id="3.40.640.10">
    <property type="entry name" value="Type I PLP-dependent aspartate aminotransferase-like (Major domain)"/>
    <property type="match status" value="1"/>
</dbReference>
<dbReference type="AlphaFoldDB" id="A0A4R3VRK8"/>
<dbReference type="Proteomes" id="UP000295197">
    <property type="component" value="Unassembled WGS sequence"/>
</dbReference>
<comment type="similarity">
    <text evidence="2">Belongs to the class-V pyridoxal-phosphate-dependent aminotransferase family. NifS/IscS subfamily.</text>
</comment>
<gene>
    <name evidence="10" type="ORF">EDC17_103113</name>
</gene>
<evidence type="ECO:0000256" key="5">
    <source>
        <dbReference type="ARBA" id="ARBA00022898"/>
    </source>
</evidence>
<keyword evidence="5" id="KW-0663">Pyridoxal phosphate</keyword>
<keyword evidence="7" id="KW-0411">Iron-sulfur</keyword>
<dbReference type="Gene3D" id="3.90.1150.10">
    <property type="entry name" value="Aspartate Aminotransferase, domain 1"/>
    <property type="match status" value="1"/>
</dbReference>
<keyword evidence="6" id="KW-0408">Iron</keyword>
<dbReference type="InterPro" id="IPR015422">
    <property type="entry name" value="PyrdxlP-dep_Trfase_small"/>
</dbReference>
<dbReference type="OrthoDB" id="9804366at2"/>
<organism evidence="10 11">
    <name type="scientific">Sphingobacterium alimentarium</name>
    <dbReference type="NCBI Taxonomy" id="797292"/>
    <lineage>
        <taxon>Bacteria</taxon>
        <taxon>Pseudomonadati</taxon>
        <taxon>Bacteroidota</taxon>
        <taxon>Sphingobacteriia</taxon>
        <taxon>Sphingobacteriales</taxon>
        <taxon>Sphingobacteriaceae</taxon>
        <taxon>Sphingobacterium</taxon>
    </lineage>
</organism>
<dbReference type="InterPro" id="IPR000192">
    <property type="entry name" value="Aminotrans_V_dom"/>
</dbReference>
<dbReference type="GO" id="GO:0051536">
    <property type="term" value="F:iron-sulfur cluster binding"/>
    <property type="evidence" value="ECO:0007669"/>
    <property type="project" value="UniProtKB-KW"/>
</dbReference>
<comment type="catalytic activity">
    <reaction evidence="8">
        <text>(sulfur carrier)-H + L-cysteine = (sulfur carrier)-SH + L-alanine</text>
        <dbReference type="Rhea" id="RHEA:43892"/>
        <dbReference type="Rhea" id="RHEA-COMP:14737"/>
        <dbReference type="Rhea" id="RHEA-COMP:14739"/>
        <dbReference type="ChEBI" id="CHEBI:29917"/>
        <dbReference type="ChEBI" id="CHEBI:35235"/>
        <dbReference type="ChEBI" id="CHEBI:57972"/>
        <dbReference type="ChEBI" id="CHEBI:64428"/>
        <dbReference type="EC" id="2.8.1.7"/>
    </reaction>
</comment>
<dbReference type="EMBL" id="SMBZ01000031">
    <property type="protein sequence ID" value="TCV10851.1"/>
    <property type="molecule type" value="Genomic_DNA"/>
</dbReference>
<evidence type="ECO:0000259" key="9">
    <source>
        <dbReference type="Pfam" id="PF00266"/>
    </source>
</evidence>
<comment type="cofactor">
    <cofactor evidence="1">
        <name>pyridoxal 5'-phosphate</name>
        <dbReference type="ChEBI" id="CHEBI:597326"/>
    </cofactor>
</comment>
<dbReference type="InterPro" id="IPR015421">
    <property type="entry name" value="PyrdxlP-dep_Trfase_major"/>
</dbReference>
<dbReference type="PIRSF" id="PIRSF005572">
    <property type="entry name" value="NifS"/>
    <property type="match status" value="1"/>
</dbReference>